<evidence type="ECO:0000256" key="1">
    <source>
        <dbReference type="SAM" id="MobiDB-lite"/>
    </source>
</evidence>
<evidence type="ECO:0000313" key="2">
    <source>
        <dbReference type="EMBL" id="MPC27312.1"/>
    </source>
</evidence>
<accession>A0A5B7DZW0</accession>
<protein>
    <submittedName>
        <fullName evidence="2">Uncharacterized protein</fullName>
    </submittedName>
</protein>
<evidence type="ECO:0000313" key="3">
    <source>
        <dbReference type="Proteomes" id="UP000324222"/>
    </source>
</evidence>
<reference evidence="2 3" key="1">
    <citation type="submission" date="2019-05" db="EMBL/GenBank/DDBJ databases">
        <title>Another draft genome of Portunus trituberculatus and its Hox gene families provides insights of decapod evolution.</title>
        <authorList>
            <person name="Jeong J.-H."/>
            <person name="Song I."/>
            <person name="Kim S."/>
            <person name="Choi T."/>
            <person name="Kim D."/>
            <person name="Ryu S."/>
            <person name="Kim W."/>
        </authorList>
    </citation>
    <scope>NUCLEOTIDE SEQUENCE [LARGE SCALE GENOMIC DNA]</scope>
    <source>
        <tissue evidence="2">Muscle</tissue>
    </source>
</reference>
<organism evidence="2 3">
    <name type="scientific">Portunus trituberculatus</name>
    <name type="common">Swimming crab</name>
    <name type="synonym">Neptunus trituberculatus</name>
    <dbReference type="NCBI Taxonomy" id="210409"/>
    <lineage>
        <taxon>Eukaryota</taxon>
        <taxon>Metazoa</taxon>
        <taxon>Ecdysozoa</taxon>
        <taxon>Arthropoda</taxon>
        <taxon>Crustacea</taxon>
        <taxon>Multicrustacea</taxon>
        <taxon>Malacostraca</taxon>
        <taxon>Eumalacostraca</taxon>
        <taxon>Eucarida</taxon>
        <taxon>Decapoda</taxon>
        <taxon>Pleocyemata</taxon>
        <taxon>Brachyura</taxon>
        <taxon>Eubrachyura</taxon>
        <taxon>Portunoidea</taxon>
        <taxon>Portunidae</taxon>
        <taxon>Portuninae</taxon>
        <taxon>Portunus</taxon>
    </lineage>
</organism>
<sequence length="126" mass="13505">MPKTRTRTKGITQGKRLNNNNNKKKKEKPLSKHITQGPPLTGNRADKIREPALVEGALTQVAAVLVLIQEHLKAAFHVGDGQVETYPLNATLGGVSLKRVGCGGNALWGPRGHDWGAKLKLAQDGG</sequence>
<comment type="caution">
    <text evidence="2">The sequence shown here is derived from an EMBL/GenBank/DDBJ whole genome shotgun (WGS) entry which is preliminary data.</text>
</comment>
<name>A0A5B7DZW0_PORTR</name>
<dbReference type="EMBL" id="VSRR010001725">
    <property type="protein sequence ID" value="MPC27312.1"/>
    <property type="molecule type" value="Genomic_DNA"/>
</dbReference>
<keyword evidence="3" id="KW-1185">Reference proteome</keyword>
<feature type="region of interest" description="Disordered" evidence="1">
    <location>
        <begin position="1"/>
        <end position="45"/>
    </location>
</feature>
<proteinExistence type="predicted"/>
<dbReference type="Proteomes" id="UP000324222">
    <property type="component" value="Unassembled WGS sequence"/>
</dbReference>
<dbReference type="AlphaFoldDB" id="A0A5B7DZW0"/>
<gene>
    <name evidence="2" type="ORF">E2C01_020481</name>
</gene>